<dbReference type="GeneID" id="30028304"/>
<keyword evidence="3" id="KW-1185">Reference proteome</keyword>
<dbReference type="GO" id="GO:0001228">
    <property type="term" value="F:DNA-binding transcription activator activity, RNA polymerase II-specific"/>
    <property type="evidence" value="ECO:0007669"/>
    <property type="project" value="TreeGrafter"/>
</dbReference>
<dbReference type="STRING" id="869754.A0A1A0H8X8"/>
<dbReference type="PANTHER" id="PTHR47784">
    <property type="entry name" value="STEROL UPTAKE CONTROL PROTEIN 2"/>
    <property type="match status" value="1"/>
</dbReference>
<evidence type="ECO:0000259" key="1">
    <source>
        <dbReference type="PROSITE" id="PS50048"/>
    </source>
</evidence>
<name>A0A1A0H8X8_9ASCO</name>
<dbReference type="SMART" id="SM00066">
    <property type="entry name" value="GAL4"/>
    <property type="match status" value="1"/>
</dbReference>
<evidence type="ECO:0000313" key="3">
    <source>
        <dbReference type="Proteomes" id="UP000092555"/>
    </source>
</evidence>
<organism evidence="2 3">
    <name type="scientific">Metschnikowia bicuspidata var. bicuspidata NRRL YB-4993</name>
    <dbReference type="NCBI Taxonomy" id="869754"/>
    <lineage>
        <taxon>Eukaryota</taxon>
        <taxon>Fungi</taxon>
        <taxon>Dikarya</taxon>
        <taxon>Ascomycota</taxon>
        <taxon>Saccharomycotina</taxon>
        <taxon>Pichiomycetes</taxon>
        <taxon>Metschnikowiaceae</taxon>
        <taxon>Metschnikowia</taxon>
    </lineage>
</organism>
<dbReference type="Pfam" id="PF00172">
    <property type="entry name" value="Zn_clus"/>
    <property type="match status" value="1"/>
</dbReference>
<dbReference type="InterPro" id="IPR001138">
    <property type="entry name" value="Zn2Cys6_DnaBD"/>
</dbReference>
<proteinExistence type="predicted"/>
<dbReference type="RefSeq" id="XP_018710977.1">
    <property type="nucleotide sequence ID" value="XM_018855328.1"/>
</dbReference>
<dbReference type="PANTHER" id="PTHR47784:SF5">
    <property type="entry name" value="STEROL UPTAKE CONTROL PROTEIN 2"/>
    <property type="match status" value="1"/>
</dbReference>
<feature type="non-terminal residue" evidence="2">
    <location>
        <position position="1"/>
    </location>
</feature>
<accession>A0A1A0H8X8</accession>
<dbReference type="OrthoDB" id="3546279at2759"/>
<comment type="caution">
    <text evidence="2">The sequence shown here is derived from an EMBL/GenBank/DDBJ whole genome shotgun (WGS) entry which is preliminary data.</text>
</comment>
<dbReference type="SUPFAM" id="SSF57701">
    <property type="entry name" value="Zn2/Cys6 DNA-binding domain"/>
    <property type="match status" value="1"/>
</dbReference>
<feature type="non-terminal residue" evidence="2">
    <location>
        <position position="378"/>
    </location>
</feature>
<gene>
    <name evidence="2" type="ORF">METBIDRAFT_26841</name>
</gene>
<dbReference type="EMBL" id="LXTC01000004">
    <property type="protein sequence ID" value="OBA20455.1"/>
    <property type="molecule type" value="Genomic_DNA"/>
</dbReference>
<dbReference type="PROSITE" id="PS50048">
    <property type="entry name" value="ZN2_CY6_FUNGAL_2"/>
    <property type="match status" value="1"/>
</dbReference>
<dbReference type="PROSITE" id="PS00463">
    <property type="entry name" value="ZN2_CY6_FUNGAL_1"/>
    <property type="match status" value="1"/>
</dbReference>
<reference evidence="2 3" key="1">
    <citation type="submission" date="2016-05" db="EMBL/GenBank/DDBJ databases">
        <title>Comparative genomics of biotechnologically important yeasts.</title>
        <authorList>
            <consortium name="DOE Joint Genome Institute"/>
            <person name="Riley R."/>
            <person name="Haridas S."/>
            <person name="Wolfe K.H."/>
            <person name="Lopes M.R."/>
            <person name="Hittinger C.T."/>
            <person name="Goker M."/>
            <person name="Salamov A."/>
            <person name="Wisecaver J."/>
            <person name="Long T.M."/>
            <person name="Aerts A.L."/>
            <person name="Barry K."/>
            <person name="Choi C."/>
            <person name="Clum A."/>
            <person name="Coughlan A.Y."/>
            <person name="Deshpande S."/>
            <person name="Douglass A.P."/>
            <person name="Hanson S.J."/>
            <person name="Klenk H.-P."/>
            <person name="LaButti K."/>
            <person name="Lapidus A."/>
            <person name="Lindquist E."/>
            <person name="Lipzen A."/>
            <person name="Meier-kolthoff J.P."/>
            <person name="Ohm R.A."/>
            <person name="Otillar R.P."/>
            <person name="Pangilinan J."/>
            <person name="Peng Y."/>
            <person name="Rokas A."/>
            <person name="Rosa C.A."/>
            <person name="Scheuner C."/>
            <person name="Sibirny A.A."/>
            <person name="Slot J.C."/>
            <person name="Stielow J.B."/>
            <person name="Sun H."/>
            <person name="Kurtzman C.P."/>
            <person name="Blackwell M."/>
            <person name="Grigoriev I.V."/>
            <person name="Jeffries T.W."/>
        </authorList>
    </citation>
    <scope>NUCLEOTIDE SEQUENCE [LARGE SCALE GENOMIC DNA]</scope>
    <source>
        <strain evidence="2 3">NRRL YB-4993</strain>
    </source>
</reference>
<dbReference type="AlphaFoldDB" id="A0A1A0H8X8"/>
<dbReference type="Gene3D" id="4.10.240.10">
    <property type="entry name" value="Zn(2)-C6 fungal-type DNA-binding domain"/>
    <property type="match status" value="1"/>
</dbReference>
<dbReference type="InterPro" id="IPR053157">
    <property type="entry name" value="Sterol_Uptake_Regulator"/>
</dbReference>
<dbReference type="CDD" id="cd00067">
    <property type="entry name" value="GAL4"/>
    <property type="match status" value="1"/>
</dbReference>
<protein>
    <recommendedName>
        <fullName evidence="1">Zn(2)-C6 fungal-type domain-containing protein</fullName>
    </recommendedName>
</protein>
<dbReference type="InterPro" id="IPR036864">
    <property type="entry name" value="Zn2-C6_fun-type_DNA-bd_sf"/>
</dbReference>
<dbReference type="Proteomes" id="UP000092555">
    <property type="component" value="Unassembled WGS sequence"/>
</dbReference>
<evidence type="ECO:0000313" key="2">
    <source>
        <dbReference type="EMBL" id="OBA20455.1"/>
    </source>
</evidence>
<sequence>SRKGCLSCKKLKIKCDEAKPCCEYCSHTGRVCVYPDQRISYKASINSEIKDCTDKDPAAGHVLRPRPYNLAVTQLQMTRFELRLLHLFHDQCVPYVTFQANKHTHRIWRHVFPKHFASLDLVRQSTYAMACLYLWPMANLQTLLQADQQESPGQTGSLEDLLFTHVFEGVSVFEDSAHSIFRKTASYFISSLQSSQLFLAEKQHGLDYDDFAALYFSGYLIFAYVGVHPHCVLPLLEDGTECPLDYIGFFASLHRLFSTAPLKIRDRLVDTLVEYSIWTPTAASQKIGLVETLRFQLPEFHFANATFGEIGPQMCLENETLEKTLYLFESCYFSAIREGHPTPLFKFLVLLGEDFINLARLRNYFALRILFTFSCVSI</sequence>
<dbReference type="GO" id="GO:0008270">
    <property type="term" value="F:zinc ion binding"/>
    <property type="evidence" value="ECO:0007669"/>
    <property type="project" value="InterPro"/>
</dbReference>
<feature type="domain" description="Zn(2)-C6 fungal-type" evidence="1">
    <location>
        <begin position="4"/>
        <end position="34"/>
    </location>
</feature>